<reference evidence="2 3" key="1">
    <citation type="submission" date="2019-10" db="EMBL/GenBank/DDBJ databases">
        <title>Sequencing and Assembly of Multiple Reported Metal-Biooxidizing Members of the Extremely Thermoacidophilic Archaeal Family Sulfolobaceae.</title>
        <authorList>
            <person name="Counts J.A."/>
            <person name="Kelly R.M."/>
        </authorList>
    </citation>
    <scope>NUCLEOTIDE SEQUENCE [LARGE SCALE GENOMIC DNA]</scope>
    <source>
        <strain evidence="2 3">DSM 6482</strain>
    </source>
</reference>
<keyword evidence="3" id="KW-1185">Reference proteome</keyword>
<dbReference type="AlphaFoldDB" id="A0A6A9QMW7"/>
<keyword evidence="1" id="KW-0812">Transmembrane</keyword>
<keyword evidence="1" id="KW-0472">Membrane</keyword>
<organism evidence="2 3">
    <name type="scientific">Sulfuracidifex metallicus DSM 6482 = JCM 9184</name>
    <dbReference type="NCBI Taxonomy" id="523847"/>
    <lineage>
        <taxon>Archaea</taxon>
        <taxon>Thermoproteota</taxon>
        <taxon>Thermoprotei</taxon>
        <taxon>Sulfolobales</taxon>
        <taxon>Sulfolobaceae</taxon>
        <taxon>Sulfuracidifex</taxon>
    </lineage>
</organism>
<evidence type="ECO:0000313" key="2">
    <source>
        <dbReference type="EMBL" id="MUN29650.1"/>
    </source>
</evidence>
<evidence type="ECO:0000256" key="1">
    <source>
        <dbReference type="SAM" id="Phobius"/>
    </source>
</evidence>
<comment type="caution">
    <text evidence="2">The sequence shown here is derived from an EMBL/GenBank/DDBJ whole genome shotgun (WGS) entry which is preliminary data.</text>
</comment>
<protein>
    <submittedName>
        <fullName evidence="2">Uncharacterized protein</fullName>
    </submittedName>
</protein>
<feature type="transmembrane region" description="Helical" evidence="1">
    <location>
        <begin position="14"/>
        <end position="36"/>
    </location>
</feature>
<accession>A0A6A9QMW7</accession>
<evidence type="ECO:0000313" key="3">
    <source>
        <dbReference type="Proteomes" id="UP000470772"/>
    </source>
</evidence>
<keyword evidence="1" id="KW-1133">Transmembrane helix</keyword>
<sequence>MGLFSRTKYDKHKVALYLILKSTFGLSTTNLLYLFYILDKEYKIKTGVKFKRWFHGFYSRDVTDILFDLEERGLIEQTRRKNEYHEWLYAVKAEYLDQIKHEVKDISQFDELFSNLANMPLIIMMDKVDKLNQRRLGWLHI</sequence>
<gene>
    <name evidence="2" type="ORF">GC250_09430</name>
</gene>
<dbReference type="EMBL" id="WGGD01000005">
    <property type="protein sequence ID" value="MUN29650.1"/>
    <property type="molecule type" value="Genomic_DNA"/>
</dbReference>
<dbReference type="RefSeq" id="WP_054838691.1">
    <property type="nucleotide sequence ID" value="NZ_BBBY01000015.1"/>
</dbReference>
<dbReference type="OrthoDB" id="374852at2157"/>
<name>A0A6A9QMW7_SULME</name>
<proteinExistence type="predicted"/>
<dbReference type="Proteomes" id="UP000470772">
    <property type="component" value="Unassembled WGS sequence"/>
</dbReference>